<accession>A0ACB8DXC2</accession>
<reference evidence="1" key="1">
    <citation type="submission" date="2020-05" db="EMBL/GenBank/DDBJ databases">
        <title>Large-scale comparative analyses of tick genomes elucidate their genetic diversity and vector capacities.</title>
        <authorList>
            <person name="Jia N."/>
            <person name="Wang J."/>
            <person name="Shi W."/>
            <person name="Du L."/>
            <person name="Sun Y."/>
            <person name="Zhan W."/>
            <person name="Jiang J."/>
            <person name="Wang Q."/>
            <person name="Zhang B."/>
            <person name="Ji P."/>
            <person name="Sakyi L.B."/>
            <person name="Cui X."/>
            <person name="Yuan T."/>
            <person name="Jiang B."/>
            <person name="Yang W."/>
            <person name="Lam T.T.-Y."/>
            <person name="Chang Q."/>
            <person name="Ding S."/>
            <person name="Wang X."/>
            <person name="Zhu J."/>
            <person name="Ruan X."/>
            <person name="Zhao L."/>
            <person name="Wei J."/>
            <person name="Que T."/>
            <person name="Du C."/>
            <person name="Cheng J."/>
            <person name="Dai P."/>
            <person name="Han X."/>
            <person name="Huang E."/>
            <person name="Gao Y."/>
            <person name="Liu J."/>
            <person name="Shao H."/>
            <person name="Ye R."/>
            <person name="Li L."/>
            <person name="Wei W."/>
            <person name="Wang X."/>
            <person name="Wang C."/>
            <person name="Yang T."/>
            <person name="Huo Q."/>
            <person name="Li W."/>
            <person name="Guo W."/>
            <person name="Chen H."/>
            <person name="Zhou L."/>
            <person name="Ni X."/>
            <person name="Tian J."/>
            <person name="Zhou Y."/>
            <person name="Sheng Y."/>
            <person name="Liu T."/>
            <person name="Pan Y."/>
            <person name="Xia L."/>
            <person name="Li J."/>
            <person name="Zhao F."/>
            <person name="Cao W."/>
        </authorList>
    </citation>
    <scope>NUCLEOTIDE SEQUENCE</scope>
    <source>
        <strain evidence="1">Dsil-2018</strain>
    </source>
</reference>
<dbReference type="EMBL" id="CM023470">
    <property type="protein sequence ID" value="KAH7979172.1"/>
    <property type="molecule type" value="Genomic_DNA"/>
</dbReference>
<comment type="caution">
    <text evidence="1">The sequence shown here is derived from an EMBL/GenBank/DDBJ whole genome shotgun (WGS) entry which is preliminary data.</text>
</comment>
<protein>
    <submittedName>
        <fullName evidence="1">Uncharacterized protein</fullName>
    </submittedName>
</protein>
<dbReference type="Proteomes" id="UP000821865">
    <property type="component" value="Chromosome 1"/>
</dbReference>
<evidence type="ECO:0000313" key="2">
    <source>
        <dbReference type="Proteomes" id="UP000821865"/>
    </source>
</evidence>
<evidence type="ECO:0000313" key="1">
    <source>
        <dbReference type="EMBL" id="KAH7979172.1"/>
    </source>
</evidence>
<proteinExistence type="predicted"/>
<keyword evidence="2" id="KW-1185">Reference proteome</keyword>
<gene>
    <name evidence="1" type="ORF">HPB49_008563</name>
</gene>
<organism evidence="1 2">
    <name type="scientific">Dermacentor silvarum</name>
    <name type="common">Tick</name>
    <dbReference type="NCBI Taxonomy" id="543639"/>
    <lineage>
        <taxon>Eukaryota</taxon>
        <taxon>Metazoa</taxon>
        <taxon>Ecdysozoa</taxon>
        <taxon>Arthropoda</taxon>
        <taxon>Chelicerata</taxon>
        <taxon>Arachnida</taxon>
        <taxon>Acari</taxon>
        <taxon>Parasitiformes</taxon>
        <taxon>Ixodida</taxon>
        <taxon>Ixodoidea</taxon>
        <taxon>Ixodidae</taxon>
        <taxon>Rhipicephalinae</taxon>
        <taxon>Dermacentor</taxon>
    </lineage>
</organism>
<sequence length="691" mass="77234">MGVEDCSTTPSVLRSSLSFFRGMVHTLRIIIISCRSSRRRWATAACASSLGTSRSSSSGSGGGCSLWQAAATHGAPPVVRRPPAMVSLVVKGIMLSRQKELPKLPVPPLKETLERLWLSLQPILSEQELEASRKAIDKLGERGGEGEYLHRVLTYRYKRLDNWLDEWWLNTAYLDVRTPLPVHSSPAALFPRQTFASEADFLLFAAKMTAAVLEFKDLIDRQALPPDMARHIPLDMSMYFKAFSMHRIPRPGRDELVSYADDADPPRHIVVMHNNHASTTVNGYNGRKPYKERDLYPLLVSVVNESPSAAPPVGMLTSDDRDSWSEACQRLAADGTNARSLEVVQRSILVLCLDEAAGEKEPWEVRCPLHMLVGGGSAQCAGNRWYDKIVQIIVSAEGDVGLVMEHAPVDGTVVVPIMDYCYTYMKKTSKHKLDPPTHPADKPLKLEFNLSKQSLDDIASAKTKMEELARDVDVIDHRFEEYGKDFVKSCRMSPDSFIQIAFQLAFFRLHGHSPATYESASTRMFLLGRTDAIRSQSKESDTFCREYLSGKLNMAEKDALLRNAVGVHKDYASLAMYGHGVDRVLLGLKKVAEEMKRPLPELYKDPGYIKSITYELSTSQVSARNDILMTFGYSVPGGYGICYSNQCNQFRFSICTRHCNKETSAVKFRDALVTTLNEFGNNLITLQKAKL</sequence>
<name>A0ACB8DXC2_DERSI</name>